<keyword evidence="1" id="KW-1133">Transmembrane helix</keyword>
<reference evidence="4" key="2">
    <citation type="submission" date="2025-04" db="UniProtKB">
        <authorList>
            <consortium name="RefSeq"/>
        </authorList>
    </citation>
    <scope>IDENTIFICATION</scope>
</reference>
<reference evidence="2" key="3">
    <citation type="submission" date="2025-05" db="UniProtKB">
        <authorList>
            <consortium name="EnsemblMetazoa"/>
        </authorList>
    </citation>
    <scope>IDENTIFICATION</scope>
</reference>
<dbReference type="EnsemblMetazoa" id="XM_017129412.2">
    <property type="protein sequence ID" value="XP_016984901.1"/>
    <property type="gene ID" value="LOC108048635"/>
</dbReference>
<dbReference type="Proteomes" id="UP001652680">
    <property type="component" value="Unassembled WGS sequence"/>
</dbReference>
<accession>A0A6P4FHF1</accession>
<evidence type="ECO:0000313" key="2">
    <source>
        <dbReference type="EnsemblMetazoa" id="XP_016984901.1"/>
    </source>
</evidence>
<name>A0A6P4FHF1_DRORH</name>
<reference evidence="3" key="1">
    <citation type="journal article" date="2021" name="Elife">
        <title>Highly contiguous assemblies of 101 drosophilid genomes.</title>
        <authorList>
            <person name="Kim B.Y."/>
            <person name="Wang J.R."/>
            <person name="Miller D.E."/>
            <person name="Barmina O."/>
            <person name="Delaney E."/>
            <person name="Thompson A."/>
            <person name="Comeault A.A."/>
            <person name="Peede D."/>
            <person name="D'Agostino E.R."/>
            <person name="Pelaez J."/>
            <person name="Aguilar J.M."/>
            <person name="Haji D."/>
            <person name="Matsunaga T."/>
            <person name="Armstrong E.E."/>
            <person name="Zych M."/>
            <person name="Ogawa Y."/>
            <person name="Stamenkovic-Radak M."/>
            <person name="Jelic M."/>
            <person name="Veselinovic M.S."/>
            <person name="Tanaskovic M."/>
            <person name="Eric P."/>
            <person name="Gao J.J."/>
            <person name="Katoh T.K."/>
            <person name="Toda M.J."/>
            <person name="Watabe H."/>
            <person name="Watada M."/>
            <person name="Davis J.S."/>
            <person name="Moyle L.C."/>
            <person name="Manoli G."/>
            <person name="Bertolini E."/>
            <person name="Kostal V."/>
            <person name="Hawley R.S."/>
            <person name="Takahashi A."/>
            <person name="Jones C.D."/>
            <person name="Price D.K."/>
            <person name="Whiteman N."/>
            <person name="Kopp A."/>
            <person name="Matute D.R."/>
            <person name="Petrov D.A."/>
        </authorList>
    </citation>
    <scope>NUCLEOTIDE SEQUENCE [LARGE SCALE GENOMIC DNA]</scope>
</reference>
<evidence type="ECO:0000256" key="1">
    <source>
        <dbReference type="SAM" id="Phobius"/>
    </source>
</evidence>
<dbReference type="GeneID" id="108048635"/>
<feature type="transmembrane region" description="Helical" evidence="1">
    <location>
        <begin position="80"/>
        <end position="106"/>
    </location>
</feature>
<dbReference type="AlphaFoldDB" id="A0A6P4FHF1"/>
<proteinExistence type="predicted"/>
<evidence type="ECO:0000313" key="4">
    <source>
        <dbReference type="RefSeq" id="XP_016984901.1"/>
    </source>
</evidence>
<gene>
    <name evidence="4" type="primary">LOC108048635</name>
    <name evidence="2" type="synonym">108048635</name>
</gene>
<dbReference type="RefSeq" id="XP_016984901.1">
    <property type="nucleotide sequence ID" value="XM_017129412.1"/>
</dbReference>
<sequence length="156" mass="16666">MSTCSTVVVSKTKPQFKILVNNVLIIPSQTTGEIEMCLRLFFGFTSLYLGCIFIGLSGIVFAVVIFSVGLFELIMGNPELLLVILAMVFGFVYAVAKLFLLFGTMWSNCTTSGSSSPLGGAVGVACTTARSCSCIQDLACNSNLLQLNVLGSLRRL</sequence>
<keyword evidence="3" id="KW-1185">Reference proteome</keyword>
<feature type="transmembrane region" description="Helical" evidence="1">
    <location>
        <begin position="47"/>
        <end position="68"/>
    </location>
</feature>
<evidence type="ECO:0000313" key="3">
    <source>
        <dbReference type="Proteomes" id="UP001652680"/>
    </source>
</evidence>
<dbReference type="OrthoDB" id="7839199at2759"/>
<protein>
    <submittedName>
        <fullName evidence="4">Uncharacterized protein LOC108048635 isoform X2</fullName>
    </submittedName>
</protein>
<keyword evidence="1" id="KW-0472">Membrane</keyword>
<organism evidence="4">
    <name type="scientific">Drosophila rhopaloa</name>
    <name type="common">Fruit fly</name>
    <dbReference type="NCBI Taxonomy" id="1041015"/>
    <lineage>
        <taxon>Eukaryota</taxon>
        <taxon>Metazoa</taxon>
        <taxon>Ecdysozoa</taxon>
        <taxon>Arthropoda</taxon>
        <taxon>Hexapoda</taxon>
        <taxon>Insecta</taxon>
        <taxon>Pterygota</taxon>
        <taxon>Neoptera</taxon>
        <taxon>Endopterygota</taxon>
        <taxon>Diptera</taxon>
        <taxon>Brachycera</taxon>
        <taxon>Muscomorpha</taxon>
        <taxon>Ephydroidea</taxon>
        <taxon>Drosophilidae</taxon>
        <taxon>Drosophila</taxon>
        <taxon>Sophophora</taxon>
    </lineage>
</organism>
<keyword evidence="1" id="KW-0812">Transmembrane</keyword>